<feature type="domain" description="RNA polymerase sigma-70 region 2" evidence="5">
    <location>
        <begin position="22"/>
        <end position="84"/>
    </location>
</feature>
<feature type="domain" description="RNA polymerase sigma factor 70 region 4 type 2" evidence="6">
    <location>
        <begin position="116"/>
        <end position="165"/>
    </location>
</feature>
<evidence type="ECO:0000313" key="8">
    <source>
        <dbReference type="Proteomes" id="UP000501812"/>
    </source>
</evidence>
<evidence type="ECO:0000259" key="5">
    <source>
        <dbReference type="Pfam" id="PF04542"/>
    </source>
</evidence>
<accession>A0A858RHB0</accession>
<dbReference type="Pfam" id="PF04542">
    <property type="entry name" value="Sigma70_r2"/>
    <property type="match status" value="1"/>
</dbReference>
<evidence type="ECO:0000313" key="7">
    <source>
        <dbReference type="EMBL" id="QJE95819.1"/>
    </source>
</evidence>
<dbReference type="EMBL" id="CP051774">
    <property type="protein sequence ID" value="QJE95819.1"/>
    <property type="molecule type" value="Genomic_DNA"/>
</dbReference>
<comment type="similarity">
    <text evidence="1">Belongs to the sigma-70 factor family. ECF subfamily.</text>
</comment>
<dbReference type="Pfam" id="PF08281">
    <property type="entry name" value="Sigma70_r4_2"/>
    <property type="match status" value="1"/>
</dbReference>
<evidence type="ECO:0000259" key="6">
    <source>
        <dbReference type="Pfam" id="PF08281"/>
    </source>
</evidence>
<dbReference type="InterPro" id="IPR007627">
    <property type="entry name" value="RNA_pol_sigma70_r2"/>
</dbReference>
<protein>
    <submittedName>
        <fullName evidence="7">Sigma-70 family RNA polymerase sigma factor</fullName>
    </submittedName>
</protein>
<dbReference type="GO" id="GO:0003677">
    <property type="term" value="F:DNA binding"/>
    <property type="evidence" value="ECO:0007669"/>
    <property type="project" value="InterPro"/>
</dbReference>
<keyword evidence="4" id="KW-0804">Transcription</keyword>
<dbReference type="NCBIfam" id="TIGR02989">
    <property type="entry name" value="Sig-70_gvs1"/>
    <property type="match status" value="1"/>
</dbReference>
<reference evidence="7 8" key="1">
    <citation type="submission" date="2020-04" db="EMBL/GenBank/DDBJ databases">
        <title>Luteolibacter sp. G-1-1-1 isolated from soil.</title>
        <authorList>
            <person name="Dahal R.H."/>
        </authorList>
    </citation>
    <scope>NUCLEOTIDE SEQUENCE [LARGE SCALE GENOMIC DNA]</scope>
    <source>
        <strain evidence="7 8">G-1-1-1</strain>
    </source>
</reference>
<dbReference type="PANTHER" id="PTHR43133:SF51">
    <property type="entry name" value="RNA POLYMERASE SIGMA FACTOR"/>
    <property type="match status" value="1"/>
</dbReference>
<evidence type="ECO:0000256" key="1">
    <source>
        <dbReference type="ARBA" id="ARBA00010641"/>
    </source>
</evidence>
<dbReference type="Gene3D" id="1.10.1740.10">
    <property type="match status" value="1"/>
</dbReference>
<dbReference type="Gene3D" id="1.10.10.10">
    <property type="entry name" value="Winged helix-like DNA-binding domain superfamily/Winged helix DNA-binding domain"/>
    <property type="match status" value="1"/>
</dbReference>
<proteinExistence type="inferred from homology"/>
<keyword evidence="3" id="KW-0731">Sigma factor</keyword>
<dbReference type="InterPro" id="IPR013249">
    <property type="entry name" value="RNA_pol_sigma70_r4_t2"/>
</dbReference>
<evidence type="ECO:0000256" key="3">
    <source>
        <dbReference type="ARBA" id="ARBA00023082"/>
    </source>
</evidence>
<dbReference type="SUPFAM" id="SSF88659">
    <property type="entry name" value="Sigma3 and sigma4 domains of RNA polymerase sigma factors"/>
    <property type="match status" value="1"/>
</dbReference>
<dbReference type="InterPro" id="IPR036388">
    <property type="entry name" value="WH-like_DNA-bd_sf"/>
</dbReference>
<dbReference type="GO" id="GO:0006352">
    <property type="term" value="P:DNA-templated transcription initiation"/>
    <property type="evidence" value="ECO:0007669"/>
    <property type="project" value="InterPro"/>
</dbReference>
<keyword evidence="2" id="KW-0805">Transcription regulation</keyword>
<dbReference type="InterPro" id="IPR013324">
    <property type="entry name" value="RNA_pol_sigma_r3/r4-like"/>
</dbReference>
<dbReference type="InterPro" id="IPR014284">
    <property type="entry name" value="RNA_pol_sigma-70_dom"/>
</dbReference>
<dbReference type="NCBIfam" id="TIGR02937">
    <property type="entry name" value="sigma70-ECF"/>
    <property type="match status" value="1"/>
</dbReference>
<dbReference type="AlphaFoldDB" id="A0A858RHB0"/>
<keyword evidence="8" id="KW-1185">Reference proteome</keyword>
<dbReference type="RefSeq" id="WP_169454132.1">
    <property type="nucleotide sequence ID" value="NZ_CP051774.1"/>
</dbReference>
<dbReference type="InterPro" id="IPR014331">
    <property type="entry name" value="RNA_pol_sigma70_ECF_RHOBA"/>
</dbReference>
<organism evidence="7 8">
    <name type="scientific">Luteolibacter luteus</name>
    <dbReference type="NCBI Taxonomy" id="2728835"/>
    <lineage>
        <taxon>Bacteria</taxon>
        <taxon>Pseudomonadati</taxon>
        <taxon>Verrucomicrobiota</taxon>
        <taxon>Verrucomicrobiia</taxon>
        <taxon>Verrucomicrobiales</taxon>
        <taxon>Verrucomicrobiaceae</taxon>
        <taxon>Luteolibacter</taxon>
    </lineage>
</organism>
<dbReference type="InterPro" id="IPR013325">
    <property type="entry name" value="RNA_pol_sigma_r2"/>
</dbReference>
<dbReference type="PANTHER" id="PTHR43133">
    <property type="entry name" value="RNA POLYMERASE ECF-TYPE SIGMA FACTO"/>
    <property type="match status" value="1"/>
</dbReference>
<dbReference type="InterPro" id="IPR039425">
    <property type="entry name" value="RNA_pol_sigma-70-like"/>
</dbReference>
<dbReference type="KEGG" id="luo:HHL09_08480"/>
<gene>
    <name evidence="7" type="ORF">HHL09_08480</name>
</gene>
<evidence type="ECO:0000256" key="2">
    <source>
        <dbReference type="ARBA" id="ARBA00023015"/>
    </source>
</evidence>
<evidence type="ECO:0000256" key="4">
    <source>
        <dbReference type="ARBA" id="ARBA00023163"/>
    </source>
</evidence>
<sequence>MDPARHPGENDVSEDFVRELTDHQTAMLAFIRALMPGSSAARDLLQEVNIILWQKRATFEAGTSFKAWSFQVIRYHLMNHRRRLASKGWLVFDDELVERISPVLEADPEELETRHQALHHCLAKLRPKDRELLQHRYASGAPLEEYAKLIQRSPGTLKATLFNLRGALRKCIERRFQDQGTSPT</sequence>
<dbReference type="SUPFAM" id="SSF88946">
    <property type="entry name" value="Sigma2 domain of RNA polymerase sigma factors"/>
    <property type="match status" value="1"/>
</dbReference>
<name>A0A858RHB0_9BACT</name>
<dbReference type="GO" id="GO:0016987">
    <property type="term" value="F:sigma factor activity"/>
    <property type="evidence" value="ECO:0007669"/>
    <property type="project" value="UniProtKB-KW"/>
</dbReference>
<dbReference type="Proteomes" id="UP000501812">
    <property type="component" value="Chromosome"/>
</dbReference>